<evidence type="ECO:0000256" key="9">
    <source>
        <dbReference type="ARBA" id="ARBA00023033"/>
    </source>
</evidence>
<dbReference type="Proteomes" id="UP000594263">
    <property type="component" value="Unplaced"/>
</dbReference>
<evidence type="ECO:0000256" key="11">
    <source>
        <dbReference type="PIRSR" id="PIRSR602401-1"/>
    </source>
</evidence>
<dbReference type="InterPro" id="IPR050665">
    <property type="entry name" value="Cytochrome_P450_Monooxygen"/>
</dbReference>
<evidence type="ECO:0000313" key="13">
    <source>
        <dbReference type="EnsemblPlants" id="Kaladp0031s0136.1.v1.1"/>
    </source>
</evidence>
<evidence type="ECO:0000256" key="10">
    <source>
        <dbReference type="ARBA" id="ARBA00023136"/>
    </source>
</evidence>
<dbReference type="GO" id="GO:0004497">
    <property type="term" value="F:monooxygenase activity"/>
    <property type="evidence" value="ECO:0007669"/>
    <property type="project" value="UniProtKB-KW"/>
</dbReference>
<dbReference type="GO" id="GO:0010268">
    <property type="term" value="P:brassinosteroid homeostasis"/>
    <property type="evidence" value="ECO:0007669"/>
    <property type="project" value="TreeGrafter"/>
</dbReference>
<dbReference type="AlphaFoldDB" id="A0A7N0TBK2"/>
<dbReference type="GO" id="GO:0005506">
    <property type="term" value="F:iron ion binding"/>
    <property type="evidence" value="ECO:0007669"/>
    <property type="project" value="InterPro"/>
</dbReference>
<dbReference type="EnsemblPlants" id="Kaladp0031s0136.1.v1.1">
    <property type="protein sequence ID" value="Kaladp0031s0136.1.v1.1"/>
    <property type="gene ID" value="Kaladp0031s0136.v1.1"/>
</dbReference>
<organism evidence="13 14">
    <name type="scientific">Kalanchoe fedtschenkoi</name>
    <name type="common">Lavender scallops</name>
    <name type="synonym">South American air plant</name>
    <dbReference type="NCBI Taxonomy" id="63787"/>
    <lineage>
        <taxon>Eukaryota</taxon>
        <taxon>Viridiplantae</taxon>
        <taxon>Streptophyta</taxon>
        <taxon>Embryophyta</taxon>
        <taxon>Tracheophyta</taxon>
        <taxon>Spermatophyta</taxon>
        <taxon>Magnoliopsida</taxon>
        <taxon>eudicotyledons</taxon>
        <taxon>Gunneridae</taxon>
        <taxon>Pentapetalae</taxon>
        <taxon>Saxifragales</taxon>
        <taxon>Crassulaceae</taxon>
        <taxon>Kalanchoe</taxon>
    </lineage>
</organism>
<keyword evidence="10" id="KW-0472">Membrane</keyword>
<dbReference type="SUPFAM" id="SSF48264">
    <property type="entry name" value="Cytochrome P450"/>
    <property type="match status" value="1"/>
</dbReference>
<dbReference type="PANTHER" id="PTHR24282:SF224">
    <property type="entry name" value="CYTOCHROME P450 734A1"/>
    <property type="match status" value="1"/>
</dbReference>
<reference evidence="13" key="1">
    <citation type="submission" date="2021-01" db="UniProtKB">
        <authorList>
            <consortium name="EnsemblPlants"/>
        </authorList>
    </citation>
    <scope>IDENTIFICATION</scope>
</reference>
<evidence type="ECO:0000313" key="14">
    <source>
        <dbReference type="Proteomes" id="UP000594263"/>
    </source>
</evidence>
<comment type="cofactor">
    <cofactor evidence="11">
        <name>heme</name>
        <dbReference type="ChEBI" id="CHEBI:30413"/>
    </cofactor>
</comment>
<keyword evidence="14" id="KW-1185">Reference proteome</keyword>
<dbReference type="PROSITE" id="PS00086">
    <property type="entry name" value="CYTOCHROME_P450"/>
    <property type="match status" value="1"/>
</dbReference>
<keyword evidence="6" id="KW-1133">Transmembrane helix</keyword>
<dbReference type="GO" id="GO:0020037">
    <property type="term" value="F:heme binding"/>
    <property type="evidence" value="ECO:0007669"/>
    <property type="project" value="InterPro"/>
</dbReference>
<keyword evidence="8 11" id="KW-0408">Iron</keyword>
<accession>A0A7N0TBK2</accession>
<evidence type="ECO:0000256" key="7">
    <source>
        <dbReference type="ARBA" id="ARBA00023002"/>
    </source>
</evidence>
<keyword evidence="4" id="KW-0812">Transmembrane</keyword>
<proteinExistence type="inferred from homology"/>
<dbReference type="PRINTS" id="PR00385">
    <property type="entry name" value="P450"/>
</dbReference>
<name>A0A7N0TBK2_KALFE</name>
<dbReference type="InterPro" id="IPR002401">
    <property type="entry name" value="Cyt_P450_E_grp-I"/>
</dbReference>
<evidence type="ECO:0000256" key="4">
    <source>
        <dbReference type="ARBA" id="ARBA00022692"/>
    </source>
</evidence>
<comment type="similarity">
    <text evidence="2 12">Belongs to the cytochrome P450 family.</text>
</comment>
<evidence type="ECO:0000256" key="6">
    <source>
        <dbReference type="ARBA" id="ARBA00022989"/>
    </source>
</evidence>
<evidence type="ECO:0000256" key="3">
    <source>
        <dbReference type="ARBA" id="ARBA00022617"/>
    </source>
</evidence>
<comment type="subcellular location">
    <subcellularLocation>
        <location evidence="1">Membrane</location>
    </subcellularLocation>
</comment>
<keyword evidence="5 11" id="KW-0479">Metal-binding</keyword>
<dbReference type="Pfam" id="PF00067">
    <property type="entry name" value="p450"/>
    <property type="match status" value="1"/>
</dbReference>
<dbReference type="OMA" id="NFRLEPM"/>
<evidence type="ECO:0000256" key="8">
    <source>
        <dbReference type="ARBA" id="ARBA00023004"/>
    </source>
</evidence>
<dbReference type="PANTHER" id="PTHR24282">
    <property type="entry name" value="CYTOCHROME P450 FAMILY MEMBER"/>
    <property type="match status" value="1"/>
</dbReference>
<evidence type="ECO:0008006" key="15">
    <source>
        <dbReference type="Google" id="ProtNLM"/>
    </source>
</evidence>
<dbReference type="InterPro" id="IPR001128">
    <property type="entry name" value="Cyt_P450"/>
</dbReference>
<protein>
    <recommendedName>
        <fullName evidence="15">Cytochrome P450</fullName>
    </recommendedName>
</protein>
<dbReference type="GO" id="GO:0016705">
    <property type="term" value="F:oxidoreductase activity, acting on paired donors, with incorporation or reduction of molecular oxygen"/>
    <property type="evidence" value="ECO:0007669"/>
    <property type="project" value="InterPro"/>
</dbReference>
<keyword evidence="3 11" id="KW-0349">Heme</keyword>
<dbReference type="GO" id="GO:0016020">
    <property type="term" value="C:membrane"/>
    <property type="evidence" value="ECO:0007669"/>
    <property type="project" value="UniProtKB-SubCell"/>
</dbReference>
<dbReference type="InterPro" id="IPR036396">
    <property type="entry name" value="Cyt_P450_sf"/>
</dbReference>
<dbReference type="GO" id="GO:0016131">
    <property type="term" value="P:brassinosteroid metabolic process"/>
    <property type="evidence" value="ECO:0007669"/>
    <property type="project" value="TreeGrafter"/>
</dbReference>
<evidence type="ECO:0000256" key="2">
    <source>
        <dbReference type="ARBA" id="ARBA00010617"/>
    </source>
</evidence>
<evidence type="ECO:0000256" key="12">
    <source>
        <dbReference type="RuleBase" id="RU000461"/>
    </source>
</evidence>
<evidence type="ECO:0000256" key="5">
    <source>
        <dbReference type="ARBA" id="ARBA00022723"/>
    </source>
</evidence>
<dbReference type="PRINTS" id="PR00463">
    <property type="entry name" value="EP450I"/>
</dbReference>
<evidence type="ECO:0000256" key="1">
    <source>
        <dbReference type="ARBA" id="ARBA00004370"/>
    </source>
</evidence>
<dbReference type="Gramene" id="Kaladp0031s0136.1.v1.1">
    <property type="protein sequence ID" value="Kaladp0031s0136.1.v1.1"/>
    <property type="gene ID" value="Kaladp0031s0136.v1.1"/>
</dbReference>
<feature type="binding site" description="axial binding residue" evidence="11">
    <location>
        <position position="435"/>
    </location>
    <ligand>
        <name>heme</name>
        <dbReference type="ChEBI" id="CHEBI:30413"/>
    </ligand>
    <ligandPart>
        <name>Fe</name>
        <dbReference type="ChEBI" id="CHEBI:18248"/>
    </ligandPart>
</feature>
<keyword evidence="7 12" id="KW-0560">Oxidoreductase</keyword>
<sequence>MESLSLLFLRHLFPSILLSASFLLALKLLEVLWWNPRKVQHHFSRQGVRGPPYRFFIGNVKELAALMSEASSQPLPPSSHNILPRALSFYHHWNKIYGATFLVWFGSTPRLTVSDPELIREIFASRAQSYEKPDTHPLVKQLEGHGLLSLKGEKWSRHRKIINPTFHMENLKSLIPAMAKSVSESLDKLAGMSDSGEAEIDVSEWFQDLTEEVVTRTVFGSSYQDGKAIFRLQAEQMLYAAESFQKVFIPGYRFIPTKKNMKSWKTDKEIRRLLVKLIDKRGENLGEETKEEESFRDSITHSDIIEECKTFFFAGKQTTSNLLTWTTVLLAMHPHWQTLARDEVLKLSMIVNESLRLYPPTVASIRRAKADVELGAYKVPSGTELLIPILAVHHDKASWGSDANEFNPTRFANGASRAAKHPMAFMPFGVGARSCIGQHLATLQAKIAVAVMLQKCNLRLAPSYRHAPTVLLMLHPQHGAPVIFERRRLESNDPSQ</sequence>
<keyword evidence="9 12" id="KW-0503">Monooxygenase</keyword>
<dbReference type="InterPro" id="IPR017972">
    <property type="entry name" value="Cyt_P450_CS"/>
</dbReference>
<dbReference type="Gene3D" id="1.10.630.10">
    <property type="entry name" value="Cytochrome P450"/>
    <property type="match status" value="1"/>
</dbReference>